<protein>
    <submittedName>
        <fullName evidence="2">Uncharacterized protein</fullName>
    </submittedName>
</protein>
<dbReference type="AlphaFoldDB" id="A0A2W4WKI5"/>
<proteinExistence type="predicted"/>
<keyword evidence="1" id="KW-1133">Transmembrane helix</keyword>
<organism evidence="2 3">
    <name type="scientific">Shackletoniella antarctica</name>
    <dbReference type="NCBI Taxonomy" id="268115"/>
    <lineage>
        <taxon>Bacteria</taxon>
        <taxon>Bacillati</taxon>
        <taxon>Cyanobacteriota</taxon>
        <taxon>Cyanophyceae</taxon>
        <taxon>Oculatellales</taxon>
        <taxon>Oculatellaceae</taxon>
        <taxon>Shackletoniella</taxon>
    </lineage>
</organism>
<feature type="transmembrane region" description="Helical" evidence="1">
    <location>
        <begin position="12"/>
        <end position="35"/>
    </location>
</feature>
<name>A0A2W4WKI5_9CYAN</name>
<sequence length="99" mass="10955">MTEDEFEAPPFIWAVIPIVGGIATGVGLILGLGWLGHRLTPDPHNSSTSALVNAADKTQAAAELESLDPVYGRYRWANRCPRRLKRCFADACDVHNFYR</sequence>
<dbReference type="EMBL" id="QBMN01000003">
    <property type="protein sequence ID" value="PZO45624.1"/>
    <property type="molecule type" value="Genomic_DNA"/>
</dbReference>
<keyword evidence="1" id="KW-0472">Membrane</keyword>
<accession>A0A2W4WKI5</accession>
<gene>
    <name evidence="2" type="ORF">DCF17_00810</name>
</gene>
<evidence type="ECO:0000256" key="1">
    <source>
        <dbReference type="SAM" id="Phobius"/>
    </source>
</evidence>
<reference evidence="2 3" key="2">
    <citation type="submission" date="2018-06" db="EMBL/GenBank/DDBJ databases">
        <title>Metagenomic assembly of (sub)arctic Cyanobacteria and their associated microbiome from non-axenic cultures.</title>
        <authorList>
            <person name="Baurain D."/>
        </authorList>
    </citation>
    <scope>NUCLEOTIDE SEQUENCE [LARGE SCALE GENOMIC DNA]</scope>
    <source>
        <strain evidence="2">ULC041bin1</strain>
    </source>
</reference>
<evidence type="ECO:0000313" key="3">
    <source>
        <dbReference type="Proteomes" id="UP000249081"/>
    </source>
</evidence>
<evidence type="ECO:0000313" key="2">
    <source>
        <dbReference type="EMBL" id="PZO45624.1"/>
    </source>
</evidence>
<reference evidence="3" key="1">
    <citation type="submission" date="2018-04" db="EMBL/GenBank/DDBJ databases">
        <authorList>
            <person name="Cornet L."/>
        </authorList>
    </citation>
    <scope>NUCLEOTIDE SEQUENCE [LARGE SCALE GENOMIC DNA]</scope>
</reference>
<comment type="caution">
    <text evidence="2">The sequence shown here is derived from an EMBL/GenBank/DDBJ whole genome shotgun (WGS) entry which is preliminary data.</text>
</comment>
<keyword evidence="1" id="KW-0812">Transmembrane</keyword>
<dbReference type="Proteomes" id="UP000249081">
    <property type="component" value="Unassembled WGS sequence"/>
</dbReference>